<reference evidence="10 11" key="1">
    <citation type="submission" date="2017-03" db="EMBL/GenBank/DDBJ databases">
        <title>Genome of the blue death feigning beetle - Asbolus verrucosus.</title>
        <authorList>
            <person name="Rider S.D."/>
        </authorList>
    </citation>
    <scope>NUCLEOTIDE SEQUENCE [LARGE SCALE GENOMIC DNA]</scope>
    <source>
        <strain evidence="10">Butters</strain>
        <tissue evidence="10">Head and leg muscle</tissue>
    </source>
</reference>
<dbReference type="Proteomes" id="UP000292052">
    <property type="component" value="Unassembled WGS sequence"/>
</dbReference>
<keyword evidence="6 8" id="KW-1015">Disulfide bond</keyword>
<evidence type="ECO:0000256" key="8">
    <source>
        <dbReference type="PIRSR" id="PIRSR601820-3"/>
    </source>
</evidence>
<evidence type="ECO:0000256" key="3">
    <source>
        <dbReference type="ARBA" id="ARBA00022525"/>
    </source>
</evidence>
<accession>A0A482VM37</accession>
<dbReference type="Gene3D" id="2.40.50.120">
    <property type="match status" value="1"/>
</dbReference>
<comment type="similarity">
    <text evidence="2">Belongs to the protease inhibitor I35 (TIMP) family.</text>
</comment>
<dbReference type="PANTHER" id="PTHR11844">
    <property type="entry name" value="METALLOPROTEASE INHIBITOR"/>
    <property type="match status" value="1"/>
</dbReference>
<keyword evidence="4" id="KW-0483">Metalloprotease inhibitor</keyword>
<evidence type="ECO:0000256" key="5">
    <source>
        <dbReference type="ARBA" id="ARBA00022690"/>
    </source>
</evidence>
<dbReference type="InterPro" id="IPR027465">
    <property type="entry name" value="TIMP_C"/>
</dbReference>
<dbReference type="EMBL" id="QDEB01086332">
    <property type="protein sequence ID" value="RZC33743.1"/>
    <property type="molecule type" value="Genomic_DNA"/>
</dbReference>
<protein>
    <submittedName>
        <fullName evidence="10">TIMP domain containing protein</fullName>
    </submittedName>
</protein>
<gene>
    <name evidence="10" type="ORF">BDFB_010100</name>
</gene>
<keyword evidence="7" id="KW-0481">Metalloenzyme inhibitor</keyword>
<keyword evidence="11" id="KW-1185">Reference proteome</keyword>
<dbReference type="Pfam" id="PF00965">
    <property type="entry name" value="TIMP"/>
    <property type="match status" value="1"/>
</dbReference>
<dbReference type="STRING" id="1661398.A0A482VM37"/>
<keyword evidence="5" id="KW-0646">Protease inhibitor</keyword>
<feature type="domain" description="NTR" evidence="9">
    <location>
        <begin position="1"/>
        <end position="108"/>
    </location>
</feature>
<name>A0A482VM37_ASBVE</name>
<dbReference type="AlphaFoldDB" id="A0A482VM37"/>
<dbReference type="PROSITE" id="PS50189">
    <property type="entry name" value="NTR"/>
    <property type="match status" value="1"/>
</dbReference>
<evidence type="ECO:0000256" key="2">
    <source>
        <dbReference type="ARBA" id="ARBA00011027"/>
    </source>
</evidence>
<dbReference type="GO" id="GO:0008191">
    <property type="term" value="F:metalloendopeptidase inhibitor activity"/>
    <property type="evidence" value="ECO:0007669"/>
    <property type="project" value="InterPro"/>
</dbReference>
<dbReference type="Gene3D" id="3.90.370.10">
    <property type="entry name" value="Tissue inhibitor of metalloproteinase-1. Chain B, domain 1"/>
    <property type="match status" value="1"/>
</dbReference>
<evidence type="ECO:0000313" key="10">
    <source>
        <dbReference type="EMBL" id="RZC33743.1"/>
    </source>
</evidence>
<keyword evidence="3" id="KW-0964">Secreted</keyword>
<dbReference type="InterPro" id="IPR001820">
    <property type="entry name" value="TIMP"/>
</dbReference>
<proteinExistence type="inferred from homology"/>
<evidence type="ECO:0000256" key="6">
    <source>
        <dbReference type="ARBA" id="ARBA00023157"/>
    </source>
</evidence>
<dbReference type="GO" id="GO:0005615">
    <property type="term" value="C:extracellular space"/>
    <property type="evidence" value="ECO:0007669"/>
    <property type="project" value="TreeGrafter"/>
</dbReference>
<dbReference type="GO" id="GO:0051045">
    <property type="term" value="P:negative regulation of membrane protein ectodomain proteolysis"/>
    <property type="evidence" value="ECO:0007669"/>
    <property type="project" value="TreeGrafter"/>
</dbReference>
<dbReference type="InterPro" id="IPR001134">
    <property type="entry name" value="Netrin_domain"/>
</dbReference>
<dbReference type="PANTHER" id="PTHR11844:SF33">
    <property type="entry name" value="TISSUE INHIBITOR OF METALLOPROTEINASE"/>
    <property type="match status" value="1"/>
</dbReference>
<evidence type="ECO:0000256" key="4">
    <source>
        <dbReference type="ARBA" id="ARBA00022608"/>
    </source>
</evidence>
<dbReference type="GO" id="GO:0031012">
    <property type="term" value="C:extracellular matrix"/>
    <property type="evidence" value="ECO:0007669"/>
    <property type="project" value="TreeGrafter"/>
</dbReference>
<evidence type="ECO:0000259" key="9">
    <source>
        <dbReference type="PROSITE" id="PS50189"/>
    </source>
</evidence>
<feature type="disulfide bond" evidence="8">
    <location>
        <begin position="115"/>
        <end position="120"/>
    </location>
</feature>
<dbReference type="SUPFAM" id="SSF50242">
    <property type="entry name" value="TIMP-like"/>
    <property type="match status" value="1"/>
</dbReference>
<comment type="subcellular location">
    <subcellularLocation>
        <location evidence="1">Secreted</location>
    </subcellularLocation>
</comment>
<dbReference type="OrthoDB" id="6041373at2759"/>
<evidence type="ECO:0000256" key="1">
    <source>
        <dbReference type="ARBA" id="ARBA00004613"/>
    </source>
</evidence>
<comment type="caution">
    <text evidence="10">The sequence shown here is derived from an EMBL/GenBank/DDBJ whole genome shotgun (WGS) entry which is preliminary data.</text>
</comment>
<dbReference type="SMART" id="SM00206">
    <property type="entry name" value="NTR"/>
    <property type="match status" value="1"/>
</dbReference>
<evidence type="ECO:0000256" key="7">
    <source>
        <dbReference type="ARBA" id="ARBA00023215"/>
    </source>
</evidence>
<sequence length="149" mass="17008">METSTVALILARVKRDKSFNNTRFYKVRVRKSYKLSEKATVALKSGRLLTATDEAMCGVNLEVGKLYAISGTVYSLKAHVNLCGMAIQWKDLTRRQRKGLKVIYKHGCDCRVDYCKHKRCAKTPDSCLLTSDCHTREIYLTVITVHFQK</sequence>
<dbReference type="GO" id="GO:0002020">
    <property type="term" value="F:protease binding"/>
    <property type="evidence" value="ECO:0007669"/>
    <property type="project" value="TreeGrafter"/>
</dbReference>
<organism evidence="10 11">
    <name type="scientific">Asbolus verrucosus</name>
    <name type="common">Desert ironclad beetle</name>
    <dbReference type="NCBI Taxonomy" id="1661398"/>
    <lineage>
        <taxon>Eukaryota</taxon>
        <taxon>Metazoa</taxon>
        <taxon>Ecdysozoa</taxon>
        <taxon>Arthropoda</taxon>
        <taxon>Hexapoda</taxon>
        <taxon>Insecta</taxon>
        <taxon>Pterygota</taxon>
        <taxon>Neoptera</taxon>
        <taxon>Endopterygota</taxon>
        <taxon>Coleoptera</taxon>
        <taxon>Polyphaga</taxon>
        <taxon>Cucujiformia</taxon>
        <taxon>Tenebrionidae</taxon>
        <taxon>Pimeliinae</taxon>
        <taxon>Asbolus</taxon>
    </lineage>
</organism>
<evidence type="ECO:0000313" key="11">
    <source>
        <dbReference type="Proteomes" id="UP000292052"/>
    </source>
</evidence>
<dbReference type="InterPro" id="IPR008993">
    <property type="entry name" value="TIMP-like_OB-fold"/>
</dbReference>